<comment type="caution">
    <text evidence="2">The sequence shown here is derived from an EMBL/GenBank/DDBJ whole genome shotgun (WGS) entry which is preliminary data.</text>
</comment>
<feature type="region of interest" description="Disordered" evidence="1">
    <location>
        <begin position="316"/>
        <end position="348"/>
    </location>
</feature>
<evidence type="ECO:0000313" key="3">
    <source>
        <dbReference type="Proteomes" id="UP000275408"/>
    </source>
</evidence>
<proteinExistence type="predicted"/>
<accession>A0A3M6T722</accession>
<dbReference type="PANTHER" id="PTHR45869:SF8">
    <property type="entry name" value="LAMG-LIKE JELLYROLL FOLD DOMAIN-CONTAINING PROTEIN"/>
    <property type="match status" value="1"/>
</dbReference>
<dbReference type="Pfam" id="PF13385">
    <property type="entry name" value="Laminin_G_3"/>
    <property type="match status" value="2"/>
</dbReference>
<name>A0A3M6T722_POCDA</name>
<protein>
    <recommendedName>
        <fullName evidence="4">LamG-like jellyroll fold domain-containing protein</fullName>
    </recommendedName>
</protein>
<dbReference type="InterPro" id="IPR013320">
    <property type="entry name" value="ConA-like_dom_sf"/>
</dbReference>
<keyword evidence="3" id="KW-1185">Reference proteome</keyword>
<organism evidence="2 3">
    <name type="scientific">Pocillopora damicornis</name>
    <name type="common">Cauliflower coral</name>
    <name type="synonym">Millepora damicornis</name>
    <dbReference type="NCBI Taxonomy" id="46731"/>
    <lineage>
        <taxon>Eukaryota</taxon>
        <taxon>Metazoa</taxon>
        <taxon>Cnidaria</taxon>
        <taxon>Anthozoa</taxon>
        <taxon>Hexacorallia</taxon>
        <taxon>Scleractinia</taxon>
        <taxon>Astrocoeniina</taxon>
        <taxon>Pocilloporidae</taxon>
        <taxon>Pocillopora</taxon>
    </lineage>
</organism>
<feature type="region of interest" description="Disordered" evidence="1">
    <location>
        <begin position="1106"/>
        <end position="1141"/>
    </location>
</feature>
<feature type="compositionally biased region" description="Low complexity" evidence="1">
    <location>
        <begin position="591"/>
        <end position="605"/>
    </location>
</feature>
<feature type="compositionally biased region" description="Acidic residues" evidence="1">
    <location>
        <begin position="1228"/>
        <end position="1241"/>
    </location>
</feature>
<gene>
    <name evidence="2" type="ORF">pdam_00019041</name>
</gene>
<dbReference type="SUPFAM" id="SSF49899">
    <property type="entry name" value="Concanavalin A-like lectins/glucanases"/>
    <property type="match status" value="2"/>
</dbReference>
<evidence type="ECO:0008006" key="4">
    <source>
        <dbReference type="Google" id="ProtNLM"/>
    </source>
</evidence>
<dbReference type="OrthoDB" id="5989866at2759"/>
<dbReference type="PANTHER" id="PTHR45869">
    <property type="entry name" value="C-REACTIVE PROTEIN-RELATED"/>
    <property type="match status" value="1"/>
</dbReference>
<evidence type="ECO:0000313" key="2">
    <source>
        <dbReference type="EMBL" id="RMX37207.1"/>
    </source>
</evidence>
<dbReference type="InterPro" id="IPR051005">
    <property type="entry name" value="Pentraxin_domain"/>
</dbReference>
<feature type="compositionally biased region" description="Basic residues" evidence="1">
    <location>
        <begin position="1186"/>
        <end position="1195"/>
    </location>
</feature>
<feature type="region of interest" description="Disordered" evidence="1">
    <location>
        <begin position="181"/>
        <end position="208"/>
    </location>
</feature>
<evidence type="ECO:0000256" key="1">
    <source>
        <dbReference type="SAM" id="MobiDB-lite"/>
    </source>
</evidence>
<feature type="region of interest" description="Disordered" evidence="1">
    <location>
        <begin position="1182"/>
        <end position="1298"/>
    </location>
</feature>
<feature type="compositionally biased region" description="Acidic residues" evidence="1">
    <location>
        <begin position="1261"/>
        <end position="1270"/>
    </location>
</feature>
<dbReference type="Gene3D" id="2.60.120.200">
    <property type="match status" value="2"/>
</dbReference>
<feature type="compositionally biased region" description="Polar residues" evidence="1">
    <location>
        <begin position="182"/>
        <end position="192"/>
    </location>
</feature>
<feature type="region of interest" description="Disordered" evidence="1">
    <location>
        <begin position="760"/>
        <end position="800"/>
    </location>
</feature>
<dbReference type="EMBL" id="RCHS01004180">
    <property type="protein sequence ID" value="RMX37207.1"/>
    <property type="molecule type" value="Genomic_DNA"/>
</dbReference>
<sequence length="1764" mass="195063">MTAIPHRPYHGQSTSSLNRRQLYSYTSLLPEYTSDIPAPVVLPSGLVPDAGAVPPVEAIAPAPLIAPAPVILPSNAMKEKQKEYEEGKTKRYQFPFLAANEIPQSQWTGSLSQEPVAQQSQQSSLPFYDNQINQSPEGSFTGQQNQLMSSPAVPIATNEMFDDATNRDQLTSTSLSFLQSQYETHNSPSNANKMDYFEPNESQETPPYLDSKQFADNGPTREDLKTIQPLLESENDIAKAIIKDSWSQDTALSSPRQAVSEGLATSHQMANVDLNNKPVLKENPSKQVTHNNLISDELIHAAFYQEKPSKHVNHSDFVSDQVLPPSSNKQDPSISSQASFSSSAKTVNKIPSDDSSILITNSTKQHGHDLVTPSLKMMPSFVKNDSLEANSSTSDSNNEWFSNATIARENTTEASSKNDQSTTKEYTAADYLQSLYPELSVFKAPFEIDEKNPSASKASFLHQSEHLSSLSSLSSLLSRNRTVHDNNSLTSIKLGTKNMIGSNKLSPEMQRKIQKALLMSLLHSTRSRERSTVKQGSHIRGYLSSASDMLLTRSRKLSGKEAPGYRYLTEAGAKLLPAHIFSPLGSEFKDSLGSTSPPSKSSPLPQVQANSIQPTEATAAPIEPTQMGIIQPKTNAKLEPTGPPAIEPTQGGMVPSPPKDSAQKDTIGGSRILTKNREKASLSSHTKKVIKSTFDKVAATKNSENLKKQPGFIPSLAVPTGAVLSKPAILTKERFLPSESDYVKLKNNVFEKDNDVKNNWERKKPKINSTKQRSSSHEMTAVEKGRAESLVSPLQEKARPESQNYLGNSRFHVSKNPVSDLSPNHPRERRQVLLPLPLLQGNGNPQQFEQSLFPGQLPDPPFLPTLPQLQQPVPQYLPTQSLPGFLPQFAPAPQAMDQLSLLGQPDARSQFPLQQAFNDQIPQTLFAPQQPFPDSGISFRAPPQPSLQQLSSTLGLTPLQHILPQRVSQTRSGFAPNEPMNSFGQDLSPVTVNVPMAAPQKIPSFLTASQVYKDFEDVNSRSHLSDDIIGSQSNILMITRGDPARNEFTPEDDHLPEEPKYDKFAYENDKKMWGLDDGYNEDEDIDGMGAHGRKEHRLHHTLEYSDGIDESHPTSKLRYGSGGRRHYRPRPLQSEHWVDEDTADRLNGKQIIGHNEGIDEELNDVGAHPADETTENAIKEDSYQTPHHKHHHSLKYTRPSSDDEEGDDAIENTKTTESETGVPVSDTDTVEPDTDSSEDGEQDHQSEANTSNDKTERNEELQDGLEESPSEETPSVFPSTTSSVSAPKPTPGPPSSSMREEIIRKLARSAVMHLNFDGKPVKPDDKVVHDQSGNTNDADLANGAEISNRTMGMGIQSNVNFCENGSCGRVADLKHGEVMYKANHFTRKPTKAASIAMWIKSRKPGLVRWFDVDDGKEKDSAKKMVKVPKNQWIHLAGTFDSKDGVARVYVNGKLISETIGKKNKGLPDDFTATGIGQKFGDKFISFLDDVFMFDRVITPAEVKMLYKKCEFNRMVLHYGFQKANVSTHQVMDQSGLDNNATLEGGAHILNSGCDKCGACLDASNDKMPSVYLDGRNFHHKPTTAISIASWISLNRTKGRHSIFQAVSNKYNDEWHDIYNLEVVNGKLHWRHKTSNGDVAFDVKTDDVAIPEGLWSHVTATYSSESGDAKIYVNGLLKGTYGNPRKPKLSDSWGRILIGGHLPDGKNFGGLLDEIFIYNWELDQSEVRFVLKYCADKPKLVSFTVRVPLFKRQRVQSAPTALRYL</sequence>
<feature type="region of interest" description="Disordered" evidence="1">
    <location>
        <begin position="589"/>
        <end position="609"/>
    </location>
</feature>
<dbReference type="Proteomes" id="UP000275408">
    <property type="component" value="Unassembled WGS sequence"/>
</dbReference>
<reference evidence="2 3" key="1">
    <citation type="journal article" date="2018" name="Sci. Rep.">
        <title>Comparative analysis of the Pocillopora damicornis genome highlights role of immune system in coral evolution.</title>
        <authorList>
            <person name="Cunning R."/>
            <person name="Bay R.A."/>
            <person name="Gillette P."/>
            <person name="Baker A.C."/>
            <person name="Traylor-Knowles N."/>
        </authorList>
    </citation>
    <scope>NUCLEOTIDE SEQUENCE [LARGE SCALE GENOMIC DNA]</scope>
    <source>
        <strain evidence="2">RSMAS</strain>
        <tissue evidence="2">Whole animal</tissue>
    </source>
</reference>
<feature type="compositionally biased region" description="Low complexity" evidence="1">
    <location>
        <begin position="1271"/>
        <end position="1285"/>
    </location>
</feature>
<feature type="compositionally biased region" description="Low complexity" evidence="1">
    <location>
        <begin position="333"/>
        <end position="343"/>
    </location>
</feature>